<dbReference type="EMBL" id="JAVDRD010000013">
    <property type="protein sequence ID" value="MDR6512998.1"/>
    <property type="molecule type" value="Genomic_DNA"/>
</dbReference>
<dbReference type="Pfam" id="PF12833">
    <property type="entry name" value="HTH_18"/>
    <property type="match status" value="1"/>
</dbReference>
<dbReference type="InterPro" id="IPR011051">
    <property type="entry name" value="RmlC_Cupin_sf"/>
</dbReference>
<dbReference type="SMART" id="SM00342">
    <property type="entry name" value="HTH_ARAC"/>
    <property type="match status" value="1"/>
</dbReference>
<dbReference type="Gene3D" id="2.60.120.10">
    <property type="entry name" value="Jelly Rolls"/>
    <property type="match status" value="1"/>
</dbReference>
<dbReference type="Pfam" id="PF02311">
    <property type="entry name" value="AraC_binding"/>
    <property type="match status" value="1"/>
</dbReference>
<evidence type="ECO:0000256" key="1">
    <source>
        <dbReference type="ARBA" id="ARBA00023015"/>
    </source>
</evidence>
<keyword evidence="7" id="KW-1185">Reference proteome</keyword>
<dbReference type="SUPFAM" id="SSF51182">
    <property type="entry name" value="RmlC-like cupins"/>
    <property type="match status" value="1"/>
</dbReference>
<proteinExistence type="predicted"/>
<dbReference type="SUPFAM" id="SSF46689">
    <property type="entry name" value="Homeodomain-like"/>
    <property type="match status" value="2"/>
</dbReference>
<evidence type="ECO:0000259" key="5">
    <source>
        <dbReference type="PROSITE" id="PS01124"/>
    </source>
</evidence>
<evidence type="ECO:0000256" key="4">
    <source>
        <dbReference type="ARBA" id="ARBA00023163"/>
    </source>
</evidence>
<comment type="caution">
    <text evidence="6">The sequence shown here is derived from an EMBL/GenBank/DDBJ whole genome shotgun (WGS) entry which is preliminary data.</text>
</comment>
<evidence type="ECO:0000313" key="6">
    <source>
        <dbReference type="EMBL" id="MDR6512998.1"/>
    </source>
</evidence>
<keyword evidence="1" id="KW-0805">Transcription regulation</keyword>
<keyword evidence="4" id="KW-0804">Transcription</keyword>
<reference evidence="6 7" key="1">
    <citation type="submission" date="2023-07" db="EMBL/GenBank/DDBJ databases">
        <title>Sorghum-associated microbial communities from plants grown in Nebraska, USA.</title>
        <authorList>
            <person name="Schachtman D."/>
        </authorList>
    </citation>
    <scope>NUCLEOTIDE SEQUENCE [LARGE SCALE GENOMIC DNA]</scope>
    <source>
        <strain evidence="6 7">DS1027</strain>
    </source>
</reference>
<dbReference type="InterPro" id="IPR020449">
    <property type="entry name" value="Tscrpt_reg_AraC-type_HTH"/>
</dbReference>
<dbReference type="PANTHER" id="PTHR11019:SF159">
    <property type="entry name" value="TRANSCRIPTIONAL REGULATOR-RELATED"/>
    <property type="match status" value="1"/>
</dbReference>
<dbReference type="PRINTS" id="PR00032">
    <property type="entry name" value="HTHARAC"/>
</dbReference>
<dbReference type="CDD" id="cd06124">
    <property type="entry name" value="cupin_NimR-like_N"/>
    <property type="match status" value="1"/>
</dbReference>
<feature type="domain" description="HTH araC/xylS-type" evidence="5">
    <location>
        <begin position="188"/>
        <end position="288"/>
    </location>
</feature>
<keyword evidence="3" id="KW-0010">Activator</keyword>
<sequence>MMVAILGDGSADSLSRHGPHSYMGRSLSQLGQTMPWNDPAAVEHVDRPIVGIGNDYPPAFELDWHQHRRGQLLYAARGVVVVSTPHGAWVAPPERAVWTPGGCPHAVRMIGAVSTRSVLIEADAEGSLGDHNKVIQVSPLLRSLLEAACDIPPEYDREERDGKLMALLLAELAAAPTVPLAVPFPQTAAIAARCQDFLEQPTPHDSIDRWSTDLGMGRRAFTRAFRRETGMSFGAWRQQACILIALPRLAEGQSITTIAFDLGYDSAASFTTMFKRRVGVPPSRYRAGS</sequence>
<evidence type="ECO:0000256" key="2">
    <source>
        <dbReference type="ARBA" id="ARBA00023125"/>
    </source>
</evidence>
<keyword evidence="2" id="KW-0238">DNA-binding</keyword>
<accession>A0ABU1MS62</accession>
<dbReference type="InterPro" id="IPR014710">
    <property type="entry name" value="RmlC-like_jellyroll"/>
</dbReference>
<dbReference type="Proteomes" id="UP001184150">
    <property type="component" value="Unassembled WGS sequence"/>
</dbReference>
<dbReference type="InterPro" id="IPR009057">
    <property type="entry name" value="Homeodomain-like_sf"/>
</dbReference>
<name>A0ABU1MS62_9SPHN</name>
<dbReference type="PROSITE" id="PS01124">
    <property type="entry name" value="HTH_ARAC_FAMILY_2"/>
    <property type="match status" value="1"/>
</dbReference>
<dbReference type="Gene3D" id="1.10.10.60">
    <property type="entry name" value="Homeodomain-like"/>
    <property type="match status" value="2"/>
</dbReference>
<organism evidence="6 7">
    <name type="scientific">Novosphingobium capsulatum</name>
    <dbReference type="NCBI Taxonomy" id="13688"/>
    <lineage>
        <taxon>Bacteria</taxon>
        <taxon>Pseudomonadati</taxon>
        <taxon>Pseudomonadota</taxon>
        <taxon>Alphaproteobacteria</taxon>
        <taxon>Sphingomonadales</taxon>
        <taxon>Sphingomonadaceae</taxon>
        <taxon>Novosphingobium</taxon>
    </lineage>
</organism>
<gene>
    <name evidence="6" type="ORF">J2792_003886</name>
</gene>
<protein>
    <submittedName>
        <fullName evidence="6">AraC-like DNA-binding protein</fullName>
    </submittedName>
</protein>
<dbReference type="PANTHER" id="PTHR11019">
    <property type="entry name" value="HTH-TYPE TRANSCRIPTIONAL REGULATOR NIMR"/>
    <property type="match status" value="1"/>
</dbReference>
<dbReference type="InterPro" id="IPR018060">
    <property type="entry name" value="HTH_AraC"/>
</dbReference>
<dbReference type="InterPro" id="IPR003313">
    <property type="entry name" value="AraC-bd"/>
</dbReference>
<evidence type="ECO:0000256" key="3">
    <source>
        <dbReference type="ARBA" id="ARBA00023159"/>
    </source>
</evidence>
<evidence type="ECO:0000313" key="7">
    <source>
        <dbReference type="Proteomes" id="UP001184150"/>
    </source>
</evidence>
<dbReference type="RefSeq" id="WP_309806380.1">
    <property type="nucleotide sequence ID" value="NZ_JAVDRD010000013.1"/>
</dbReference>